<keyword evidence="3" id="KW-1185">Reference proteome</keyword>
<evidence type="ECO:0000313" key="2">
    <source>
        <dbReference type="EMBL" id="RIB11104.1"/>
    </source>
</evidence>
<dbReference type="EMBL" id="QKWP01001171">
    <property type="protein sequence ID" value="RIB11104.1"/>
    <property type="molecule type" value="Genomic_DNA"/>
</dbReference>
<feature type="domain" description="Transposable element P transposase-like RNase H" evidence="1">
    <location>
        <begin position="409"/>
        <end position="549"/>
    </location>
</feature>
<gene>
    <name evidence="2" type="ORF">C2G38_2042939</name>
</gene>
<comment type="caution">
    <text evidence="2">The sequence shown here is derived from an EMBL/GenBank/DDBJ whole genome shotgun (WGS) entry which is preliminary data.</text>
</comment>
<accession>A0A397ULT1</accession>
<proteinExistence type="predicted"/>
<dbReference type="InterPro" id="IPR048365">
    <property type="entry name" value="TNP-like_RNaseH_N"/>
</dbReference>
<evidence type="ECO:0000259" key="1">
    <source>
        <dbReference type="Pfam" id="PF21787"/>
    </source>
</evidence>
<name>A0A397ULT1_9GLOM</name>
<evidence type="ECO:0000313" key="3">
    <source>
        <dbReference type="Proteomes" id="UP000266673"/>
    </source>
</evidence>
<dbReference type="Proteomes" id="UP000266673">
    <property type="component" value="Unassembled WGS sequence"/>
</dbReference>
<protein>
    <recommendedName>
        <fullName evidence="1">Transposable element P transposase-like RNase H domain-containing protein</fullName>
    </recommendedName>
</protein>
<reference evidence="2 3" key="1">
    <citation type="submission" date="2018-06" db="EMBL/GenBank/DDBJ databases">
        <title>Comparative genomics reveals the genomic features of Rhizophagus irregularis, R. cerebriforme, R. diaphanum and Gigaspora rosea, and their symbiotic lifestyle signature.</title>
        <authorList>
            <person name="Morin E."/>
            <person name="San Clemente H."/>
            <person name="Chen E.C.H."/>
            <person name="De La Providencia I."/>
            <person name="Hainaut M."/>
            <person name="Kuo A."/>
            <person name="Kohler A."/>
            <person name="Murat C."/>
            <person name="Tang N."/>
            <person name="Roy S."/>
            <person name="Loubradou J."/>
            <person name="Henrissat B."/>
            <person name="Grigoriev I.V."/>
            <person name="Corradi N."/>
            <person name="Roux C."/>
            <person name="Martin F.M."/>
        </authorList>
    </citation>
    <scope>NUCLEOTIDE SEQUENCE [LARGE SCALE GENOMIC DNA]</scope>
    <source>
        <strain evidence="2 3">DAOM 194757</strain>
    </source>
</reference>
<sequence>MELELKMDDLRHNLLSKIHRNRILSEKTINKPTKKRSKHIEDFKDEALQQLYRLRPDLNDQSVWFFPTLKKSAKGRILYEKSEKCVYVYDMITQKRYATFCAWIKALSNKRFFKGKKSALSTIFLNPSCNGISVGQIIKGENYASYFKNSEIITLIFIKNTLTKIMCNNPEFANITLVESEEFLRLIISDEKNMQKELHIKQAPHGCREPIGCSIFVNGFEVKDYILKNNSISTKISKMDDVVSIMRFCKKSSICVGQYTKGFEQATYLREDHIYSNSLGPKSDHGIIANLENKGADNEAYHRTIKSQEELVRELRDRLELKFEAEEENTSEPLASVIHNVVEEVKNKEHENISNIILRELIRVQSEKPKGLLDGQYQFIAESYINETNQHTGWQDKAVERMIANMEANNMWGYARLGFFSHDSFKILKGLLWSQRDNKYVGYIDFDDEIEAFGKKCLYEIQNHFYDQNKDEDEKNRERTLATQVHQIVWHSITHPFNFPIAYFAIETMDIHTLNTILFSLAAKLECIAIHTCGSVCDGAAENRKHIKSFDWFAATWKIGNKIEVQLSNKSGKKSYKPSTIIFFNPERTEFLVELFDIKSSCHNITRSALCPPMPAKTIWHINDPCEVRNMIDNEWFLATEQIIWKSLLSDICPAYDENKNWMWHLIVNPVTNKKWFFLNDPIHVFKKLRNNVSKSHSGNNEGKNVREIMFDNWEISWRYFRGVYDYTIKHVTARATKLTKRHIWLTPWSKMRIDLAEYTLSLEVKKAMAEILELKNISYGTQNVSGYHT</sequence>
<dbReference type="AlphaFoldDB" id="A0A397ULT1"/>
<dbReference type="Pfam" id="PF21787">
    <property type="entry name" value="TNP-like_RNaseH_N"/>
    <property type="match status" value="1"/>
</dbReference>
<organism evidence="2 3">
    <name type="scientific">Gigaspora rosea</name>
    <dbReference type="NCBI Taxonomy" id="44941"/>
    <lineage>
        <taxon>Eukaryota</taxon>
        <taxon>Fungi</taxon>
        <taxon>Fungi incertae sedis</taxon>
        <taxon>Mucoromycota</taxon>
        <taxon>Glomeromycotina</taxon>
        <taxon>Glomeromycetes</taxon>
        <taxon>Diversisporales</taxon>
        <taxon>Gigasporaceae</taxon>
        <taxon>Gigaspora</taxon>
    </lineage>
</organism>
<dbReference type="OrthoDB" id="2429640at2759"/>